<dbReference type="AlphaFoldDB" id="X0V708"/>
<dbReference type="Pfam" id="PF13380">
    <property type="entry name" value="CoA_binding_2"/>
    <property type="match status" value="1"/>
</dbReference>
<comment type="caution">
    <text evidence="2">The sequence shown here is derived from an EMBL/GenBank/DDBJ whole genome shotgun (WGS) entry which is preliminary data.</text>
</comment>
<gene>
    <name evidence="2" type="ORF">S01H1_21644</name>
</gene>
<feature type="non-terminal residue" evidence="2">
    <location>
        <position position="51"/>
    </location>
</feature>
<dbReference type="SUPFAM" id="SSF51735">
    <property type="entry name" value="NAD(P)-binding Rossmann-fold domains"/>
    <property type="match status" value="1"/>
</dbReference>
<organism evidence="2">
    <name type="scientific">marine sediment metagenome</name>
    <dbReference type="NCBI Taxonomy" id="412755"/>
    <lineage>
        <taxon>unclassified sequences</taxon>
        <taxon>metagenomes</taxon>
        <taxon>ecological metagenomes</taxon>
    </lineage>
</organism>
<dbReference type="Gene3D" id="3.40.50.720">
    <property type="entry name" value="NAD(P)-binding Rossmann-like Domain"/>
    <property type="match status" value="1"/>
</dbReference>
<evidence type="ECO:0000259" key="1">
    <source>
        <dbReference type="Pfam" id="PF13380"/>
    </source>
</evidence>
<dbReference type="InterPro" id="IPR036291">
    <property type="entry name" value="NAD(P)-bd_dom_sf"/>
</dbReference>
<dbReference type="EMBL" id="BARS01012041">
    <property type="protein sequence ID" value="GAF96425.1"/>
    <property type="molecule type" value="Genomic_DNA"/>
</dbReference>
<evidence type="ECO:0000313" key="2">
    <source>
        <dbReference type="EMBL" id="GAF96425.1"/>
    </source>
</evidence>
<name>X0V708_9ZZZZ</name>
<accession>X0V708</accession>
<proteinExistence type="predicted"/>
<reference evidence="2" key="1">
    <citation type="journal article" date="2014" name="Front. Microbiol.">
        <title>High frequency of phylogenetically diverse reductive dehalogenase-homologous genes in deep subseafloor sedimentary metagenomes.</title>
        <authorList>
            <person name="Kawai M."/>
            <person name="Futagami T."/>
            <person name="Toyoda A."/>
            <person name="Takaki Y."/>
            <person name="Nishi S."/>
            <person name="Hori S."/>
            <person name="Arai W."/>
            <person name="Tsubouchi T."/>
            <person name="Morono Y."/>
            <person name="Uchiyama I."/>
            <person name="Ito T."/>
            <person name="Fujiyama A."/>
            <person name="Inagaki F."/>
            <person name="Takami H."/>
        </authorList>
    </citation>
    <scope>NUCLEOTIDE SEQUENCE</scope>
    <source>
        <strain evidence="2">Expedition CK06-06</strain>
    </source>
</reference>
<sequence length="51" mass="5809">MSTEEKILNTFRTVAVVGLSPKPDRPSNRVAKYLKEQGYRVIPVNTYAKEI</sequence>
<feature type="domain" description="CoA-binding" evidence="1">
    <location>
        <begin position="12"/>
        <end position="51"/>
    </location>
</feature>
<protein>
    <recommendedName>
        <fullName evidence="1">CoA-binding domain-containing protein</fullName>
    </recommendedName>
</protein>
<dbReference type="InterPro" id="IPR003781">
    <property type="entry name" value="CoA-bd"/>
</dbReference>